<keyword evidence="2" id="KW-1185">Reference proteome</keyword>
<organism evidence="1 2">
    <name type="scientific">Thalassobacterium sedimentorum</name>
    <dbReference type="NCBI Taxonomy" id="3041258"/>
    <lineage>
        <taxon>Bacteria</taxon>
        <taxon>Pseudomonadati</taxon>
        <taxon>Verrucomicrobiota</taxon>
        <taxon>Opitutia</taxon>
        <taxon>Puniceicoccales</taxon>
        <taxon>Coraliomargaritaceae</taxon>
        <taxon>Thalassobacterium</taxon>
    </lineage>
</organism>
<dbReference type="EMBL" id="JARXIC010000015">
    <property type="protein sequence ID" value="MDQ8194840.1"/>
    <property type="molecule type" value="Genomic_DNA"/>
</dbReference>
<dbReference type="RefSeq" id="WP_308985307.1">
    <property type="nucleotide sequence ID" value="NZ_JARXIC010000015.1"/>
</dbReference>
<gene>
    <name evidence="1" type="ORF">QEH59_10415</name>
</gene>
<sequence>MDKIKSLLLPLALVFAAIAVFEFGARYGATNMRAYAIASELQFPLSIYEQAETNMNALSKENFGSLIDNGIAAGCMHRQIWYLNKDARATLDQVLARALALRGDAALARFNSLDSDESIANKETLATIREAVIAAQGELIQASTNSSENTVLTPEVDAQ</sequence>
<proteinExistence type="predicted"/>
<evidence type="ECO:0000313" key="2">
    <source>
        <dbReference type="Proteomes" id="UP001243717"/>
    </source>
</evidence>
<accession>A0ABU1AJ42</accession>
<name>A0ABU1AJ42_9BACT</name>
<evidence type="ECO:0000313" key="1">
    <source>
        <dbReference type="EMBL" id="MDQ8194840.1"/>
    </source>
</evidence>
<dbReference type="Proteomes" id="UP001243717">
    <property type="component" value="Unassembled WGS sequence"/>
</dbReference>
<reference evidence="1 2" key="1">
    <citation type="submission" date="2023-04" db="EMBL/GenBank/DDBJ databases">
        <title>A novel bacteria isolated from coastal sediment.</title>
        <authorList>
            <person name="Liu X.-J."/>
            <person name="Du Z.-J."/>
        </authorList>
    </citation>
    <scope>NUCLEOTIDE SEQUENCE [LARGE SCALE GENOMIC DNA]</scope>
    <source>
        <strain evidence="1 2">SDUM461004</strain>
    </source>
</reference>
<protein>
    <submittedName>
        <fullName evidence="1">Uncharacterized protein</fullName>
    </submittedName>
</protein>
<comment type="caution">
    <text evidence="1">The sequence shown here is derived from an EMBL/GenBank/DDBJ whole genome shotgun (WGS) entry which is preliminary data.</text>
</comment>